<comment type="caution">
    <text evidence="1">The sequence shown here is derived from an EMBL/GenBank/DDBJ whole genome shotgun (WGS) entry which is preliminary data.</text>
</comment>
<keyword evidence="2" id="KW-1185">Reference proteome</keyword>
<sequence>MLQFNAYHPSLDYIVYSESDGSYTANPVAALILTGRRKDVTFLYFYN</sequence>
<dbReference type="RefSeq" id="WP_379850904.1">
    <property type="nucleotide sequence ID" value="NZ_JBHSMA010000017.1"/>
</dbReference>
<evidence type="ECO:0000313" key="2">
    <source>
        <dbReference type="Proteomes" id="UP001596106"/>
    </source>
</evidence>
<reference evidence="2" key="1">
    <citation type="journal article" date="2019" name="Int. J. Syst. Evol. Microbiol.">
        <title>The Global Catalogue of Microorganisms (GCM) 10K type strain sequencing project: providing services to taxonomists for standard genome sequencing and annotation.</title>
        <authorList>
            <consortium name="The Broad Institute Genomics Platform"/>
            <consortium name="The Broad Institute Genome Sequencing Center for Infectious Disease"/>
            <person name="Wu L."/>
            <person name="Ma J."/>
        </authorList>
    </citation>
    <scope>NUCLEOTIDE SEQUENCE [LARGE SCALE GENOMIC DNA]</scope>
    <source>
        <strain evidence="2">CCUG 55250</strain>
    </source>
</reference>
<name>A0ABW0IKN0_9BACT</name>
<evidence type="ECO:0000313" key="1">
    <source>
        <dbReference type="EMBL" id="MFC5412910.1"/>
    </source>
</evidence>
<accession>A0ABW0IKN0</accession>
<dbReference type="EMBL" id="JBHSMA010000017">
    <property type="protein sequence ID" value="MFC5412910.1"/>
    <property type="molecule type" value="Genomic_DNA"/>
</dbReference>
<gene>
    <name evidence="1" type="ORF">ACFPMF_26535</name>
</gene>
<protein>
    <submittedName>
        <fullName evidence="1">Uncharacterized protein</fullName>
    </submittedName>
</protein>
<organism evidence="1 2">
    <name type="scientific">Larkinella bovis</name>
    <dbReference type="NCBI Taxonomy" id="683041"/>
    <lineage>
        <taxon>Bacteria</taxon>
        <taxon>Pseudomonadati</taxon>
        <taxon>Bacteroidota</taxon>
        <taxon>Cytophagia</taxon>
        <taxon>Cytophagales</taxon>
        <taxon>Spirosomataceae</taxon>
        <taxon>Larkinella</taxon>
    </lineage>
</organism>
<proteinExistence type="predicted"/>
<dbReference type="Proteomes" id="UP001596106">
    <property type="component" value="Unassembled WGS sequence"/>
</dbReference>